<feature type="domain" description="Rhodanese" evidence="1">
    <location>
        <begin position="238"/>
        <end position="313"/>
    </location>
</feature>
<dbReference type="OrthoDB" id="1450994at2"/>
<dbReference type="STRING" id="762486.SAMN05444411_106150"/>
<dbReference type="GO" id="GO:0016740">
    <property type="term" value="F:transferase activity"/>
    <property type="evidence" value="ECO:0007669"/>
    <property type="project" value="UniProtKB-KW"/>
</dbReference>
<dbReference type="Gene3D" id="3.40.250.10">
    <property type="entry name" value="Rhodanese-like domain"/>
    <property type="match status" value="2"/>
</dbReference>
<accession>A0A1H3CF62</accession>
<keyword evidence="2" id="KW-0808">Transferase</keyword>
<dbReference type="InterPro" id="IPR001763">
    <property type="entry name" value="Rhodanese-like_dom"/>
</dbReference>
<dbReference type="Proteomes" id="UP000199595">
    <property type="component" value="Unassembled WGS sequence"/>
</dbReference>
<evidence type="ECO:0000313" key="2">
    <source>
        <dbReference type="EMBL" id="SDX52832.1"/>
    </source>
</evidence>
<protein>
    <submittedName>
        <fullName evidence="2">Rhodanese-related sulfurtransferase</fullName>
    </submittedName>
</protein>
<name>A0A1H3CF62_9FLAO</name>
<dbReference type="PANTHER" id="PTHR43031:SF16">
    <property type="entry name" value="OXIDOREDUCTASE"/>
    <property type="match status" value="1"/>
</dbReference>
<dbReference type="InterPro" id="IPR050229">
    <property type="entry name" value="GlpE_sulfurtransferase"/>
</dbReference>
<dbReference type="EMBL" id="FNNJ01000006">
    <property type="protein sequence ID" value="SDX52832.1"/>
    <property type="molecule type" value="Genomic_DNA"/>
</dbReference>
<reference evidence="2 3" key="1">
    <citation type="submission" date="2016-10" db="EMBL/GenBank/DDBJ databases">
        <authorList>
            <person name="de Groot N.N."/>
        </authorList>
    </citation>
    <scope>NUCLEOTIDE SEQUENCE [LARGE SCALE GENOMIC DNA]</scope>
    <source>
        <strain evidence="2 3">DSM 24956</strain>
    </source>
</reference>
<dbReference type="SMART" id="SM00450">
    <property type="entry name" value="RHOD"/>
    <property type="match status" value="2"/>
</dbReference>
<dbReference type="AlphaFoldDB" id="A0A1H3CF62"/>
<dbReference type="InterPro" id="IPR036873">
    <property type="entry name" value="Rhodanese-like_dom_sf"/>
</dbReference>
<gene>
    <name evidence="2" type="ORF">SAMN05444411_106150</name>
</gene>
<evidence type="ECO:0000259" key="1">
    <source>
        <dbReference type="PROSITE" id="PS50206"/>
    </source>
</evidence>
<organism evidence="2 3">
    <name type="scientific">Lutibacter oricola</name>
    <dbReference type="NCBI Taxonomy" id="762486"/>
    <lineage>
        <taxon>Bacteria</taxon>
        <taxon>Pseudomonadati</taxon>
        <taxon>Bacteroidota</taxon>
        <taxon>Flavobacteriia</taxon>
        <taxon>Flavobacteriales</taxon>
        <taxon>Flavobacteriaceae</taxon>
        <taxon>Lutibacter</taxon>
    </lineage>
</organism>
<dbReference type="Pfam" id="PF00581">
    <property type="entry name" value="Rhodanese"/>
    <property type="match status" value="2"/>
</dbReference>
<dbReference type="CDD" id="cd00158">
    <property type="entry name" value="RHOD"/>
    <property type="match status" value="2"/>
</dbReference>
<dbReference type="PANTHER" id="PTHR43031">
    <property type="entry name" value="FAD-DEPENDENT OXIDOREDUCTASE"/>
    <property type="match status" value="1"/>
</dbReference>
<dbReference type="SUPFAM" id="SSF52821">
    <property type="entry name" value="Rhodanese/Cell cycle control phosphatase"/>
    <property type="match status" value="2"/>
</dbReference>
<evidence type="ECO:0000313" key="3">
    <source>
        <dbReference type="Proteomes" id="UP000199595"/>
    </source>
</evidence>
<dbReference type="PROSITE" id="PS50206">
    <property type="entry name" value="RHODANESE_3"/>
    <property type="match status" value="2"/>
</dbReference>
<keyword evidence="3" id="KW-1185">Reference proteome</keyword>
<proteinExistence type="predicted"/>
<feature type="domain" description="Rhodanese" evidence="1">
    <location>
        <begin position="68"/>
        <end position="159"/>
    </location>
</feature>
<dbReference type="RefSeq" id="WP_090123806.1">
    <property type="nucleotide sequence ID" value="NZ_FNNJ01000006.1"/>
</dbReference>
<sequence>MRKLSVYSVLFFVILTIFSSFKNNESETTNPPSEFELLVKHLEENGNFINSTLSPALIDATQLKEELKNKTNLVLDIRSESWFEYGHIKKAVNIKAVDILDYFESKIKPEDYTKITIVCYSGQSAAYYTSLLRLLGYNNVYSLKWGMSSWHEDFAANSWVKNTKENLLDNLETTENPIPEKTTYPTINTGKTVATEILKERVKAAFLKPYKEFVVKAPIAIENSSDYHIINYMSKDTYNAGHLKGAILYEPNKSLATTTNLATLPTNSKVLINCNTGLDAAYAVAYLHILGYDIYNLAYGSNGYMNKIMLENHWNGFSTKEIKNFPVVE</sequence>